<dbReference type="GO" id="GO:0022857">
    <property type="term" value="F:transmembrane transporter activity"/>
    <property type="evidence" value="ECO:0007669"/>
    <property type="project" value="InterPro"/>
</dbReference>
<evidence type="ECO:0000313" key="6">
    <source>
        <dbReference type="Proteomes" id="UP001271007"/>
    </source>
</evidence>
<feature type="transmembrane region" description="Helical" evidence="4">
    <location>
        <begin position="277"/>
        <end position="301"/>
    </location>
</feature>
<evidence type="ECO:0008006" key="7">
    <source>
        <dbReference type="Google" id="ProtNLM"/>
    </source>
</evidence>
<dbReference type="InterPro" id="IPR011701">
    <property type="entry name" value="MFS"/>
</dbReference>
<dbReference type="Pfam" id="PF07690">
    <property type="entry name" value="MFS_1"/>
    <property type="match status" value="2"/>
</dbReference>
<name>A0AAJ0DD54_9PEZI</name>
<comment type="subcellular location">
    <subcellularLocation>
        <location evidence="1">Membrane</location>
        <topology evidence="1">Multi-pass membrane protein</topology>
    </subcellularLocation>
</comment>
<feature type="transmembrane region" description="Helical" evidence="4">
    <location>
        <begin position="203"/>
        <end position="223"/>
    </location>
</feature>
<dbReference type="PANTHER" id="PTHR11360">
    <property type="entry name" value="MONOCARBOXYLATE TRANSPORTER"/>
    <property type="match status" value="1"/>
</dbReference>
<feature type="transmembrane region" description="Helical" evidence="4">
    <location>
        <begin position="235"/>
        <end position="256"/>
    </location>
</feature>
<feature type="region of interest" description="Disordered" evidence="3">
    <location>
        <begin position="1"/>
        <end position="70"/>
    </location>
</feature>
<reference evidence="5" key="1">
    <citation type="submission" date="2023-04" db="EMBL/GenBank/DDBJ databases">
        <title>Black Yeasts Isolated from many extreme environments.</title>
        <authorList>
            <person name="Coleine C."/>
            <person name="Stajich J.E."/>
            <person name="Selbmann L."/>
        </authorList>
    </citation>
    <scope>NUCLEOTIDE SEQUENCE</scope>
    <source>
        <strain evidence="5">CCFEE 5312</strain>
    </source>
</reference>
<feature type="transmembrane region" description="Helical" evidence="4">
    <location>
        <begin position="171"/>
        <end position="191"/>
    </location>
</feature>
<organism evidence="5 6">
    <name type="scientific">Extremus antarcticus</name>
    <dbReference type="NCBI Taxonomy" id="702011"/>
    <lineage>
        <taxon>Eukaryota</taxon>
        <taxon>Fungi</taxon>
        <taxon>Dikarya</taxon>
        <taxon>Ascomycota</taxon>
        <taxon>Pezizomycotina</taxon>
        <taxon>Dothideomycetes</taxon>
        <taxon>Dothideomycetidae</taxon>
        <taxon>Mycosphaerellales</taxon>
        <taxon>Extremaceae</taxon>
        <taxon>Extremus</taxon>
    </lineage>
</organism>
<dbReference type="GO" id="GO:0016020">
    <property type="term" value="C:membrane"/>
    <property type="evidence" value="ECO:0007669"/>
    <property type="project" value="UniProtKB-SubCell"/>
</dbReference>
<accession>A0AAJ0DD54</accession>
<feature type="transmembrane region" description="Helical" evidence="4">
    <location>
        <begin position="433"/>
        <end position="453"/>
    </location>
</feature>
<feature type="compositionally biased region" description="Basic and acidic residues" evidence="3">
    <location>
        <begin position="1"/>
        <end position="38"/>
    </location>
</feature>
<comment type="similarity">
    <text evidence="2">Belongs to the major facilitator superfamily. Monocarboxylate porter (TC 2.A.1.13) family.</text>
</comment>
<keyword evidence="4" id="KW-1133">Transmembrane helix</keyword>
<comment type="caution">
    <text evidence="5">The sequence shown here is derived from an EMBL/GenBank/DDBJ whole genome shotgun (WGS) entry which is preliminary data.</text>
</comment>
<protein>
    <recommendedName>
        <fullName evidence="7">MFS transporter</fullName>
    </recommendedName>
</protein>
<evidence type="ECO:0000256" key="4">
    <source>
        <dbReference type="SAM" id="Phobius"/>
    </source>
</evidence>
<feature type="transmembrane region" description="Helical" evidence="4">
    <location>
        <begin position="146"/>
        <end position="165"/>
    </location>
</feature>
<feature type="transmembrane region" description="Helical" evidence="4">
    <location>
        <begin position="339"/>
        <end position="363"/>
    </location>
</feature>
<evidence type="ECO:0000313" key="5">
    <source>
        <dbReference type="EMBL" id="KAK3051618.1"/>
    </source>
</evidence>
<dbReference type="PANTHER" id="PTHR11360:SF315">
    <property type="entry name" value="TRANSPORTER MCH2-RELATED"/>
    <property type="match status" value="1"/>
</dbReference>
<evidence type="ECO:0000256" key="2">
    <source>
        <dbReference type="ARBA" id="ARBA00006727"/>
    </source>
</evidence>
<proteinExistence type="inferred from homology"/>
<sequence length="504" mass="54122">MAVTESDRWAAQEEKGADKEIVSDEETRRSDSQIDTEMHSNGVLPPQQGGGDAEKQPAITNTRPKVQPPPNGGYGWVVTVCSATINAHTWGLNSSYGVFLAHYLANDTFPGATALEYAFVGSLSISCAMLISPVATTTTRLFGTHVTLFTGVILEAASLIGASFAKTIWQLFLSQGICFGLGMGFLFIGSVPIVPQWFTTKRSLASGIATSGSGLGGLVYSLAAGAMIKSIGLAWTFRILGILAFVVNSICSALMRDRNKIIGSSQNAFDTHILRRLEYVLLGGWGWFSMLAYIVLIFSLANYANEIGLTASQGAVISALFNLGQFFGRPPIGYFSDSVGRINMAMGTTFAGGIFALVIWVFAKSYGVLIFYALIGGTVAGTFWCTIAPVAAEIVGLRHVPSGLNLMWLTITLPCTFSEPIALEIVAGTGSYLGTQLFTGFMYIAAAMCLVLLRGWKIGELEELAIMKGEDSKELDAVGTESPERALKAGRVTMMKHIWKWRKV</sequence>
<dbReference type="AlphaFoldDB" id="A0AAJ0DD54"/>
<keyword evidence="4" id="KW-0472">Membrane</keyword>
<keyword evidence="4" id="KW-0812">Transmembrane</keyword>
<keyword evidence="6" id="KW-1185">Reference proteome</keyword>
<dbReference type="InterPro" id="IPR050327">
    <property type="entry name" value="Proton-linked_MCT"/>
</dbReference>
<dbReference type="Proteomes" id="UP001271007">
    <property type="component" value="Unassembled WGS sequence"/>
</dbReference>
<dbReference type="CDD" id="cd17352">
    <property type="entry name" value="MFS_MCT_SLC16"/>
    <property type="match status" value="1"/>
</dbReference>
<dbReference type="InterPro" id="IPR036259">
    <property type="entry name" value="MFS_trans_sf"/>
</dbReference>
<dbReference type="SUPFAM" id="SSF103473">
    <property type="entry name" value="MFS general substrate transporter"/>
    <property type="match status" value="1"/>
</dbReference>
<evidence type="ECO:0000256" key="1">
    <source>
        <dbReference type="ARBA" id="ARBA00004141"/>
    </source>
</evidence>
<dbReference type="Gene3D" id="1.20.1250.20">
    <property type="entry name" value="MFS general substrate transporter like domains"/>
    <property type="match status" value="2"/>
</dbReference>
<evidence type="ECO:0000256" key="3">
    <source>
        <dbReference type="SAM" id="MobiDB-lite"/>
    </source>
</evidence>
<gene>
    <name evidence="5" type="ORF">LTR09_007273</name>
</gene>
<feature type="transmembrane region" description="Helical" evidence="4">
    <location>
        <begin position="369"/>
        <end position="392"/>
    </location>
</feature>
<feature type="transmembrane region" description="Helical" evidence="4">
    <location>
        <begin position="114"/>
        <end position="134"/>
    </location>
</feature>
<dbReference type="EMBL" id="JAWDJX010000025">
    <property type="protein sequence ID" value="KAK3051618.1"/>
    <property type="molecule type" value="Genomic_DNA"/>
</dbReference>